<comment type="caution">
    <text evidence="4">The sequence shown here is derived from an EMBL/GenBank/DDBJ whole genome shotgun (WGS) entry which is preliminary data.</text>
</comment>
<reference evidence="4" key="1">
    <citation type="journal article" date="2020" name="bioRxiv">
        <title>Comparative genomics of Chlamydomonas.</title>
        <authorList>
            <person name="Craig R.J."/>
            <person name="Hasan A.R."/>
            <person name="Ness R.W."/>
            <person name="Keightley P.D."/>
        </authorList>
    </citation>
    <scope>NUCLEOTIDE SEQUENCE</scope>
    <source>
        <strain evidence="4">CCAP 11/70</strain>
    </source>
</reference>
<keyword evidence="1" id="KW-0106">Calcium</keyword>
<feature type="region of interest" description="Disordered" evidence="2">
    <location>
        <begin position="187"/>
        <end position="218"/>
    </location>
</feature>
<feature type="domain" description="EF-hand" evidence="3">
    <location>
        <begin position="10"/>
        <end position="45"/>
    </location>
</feature>
<dbReference type="InterPro" id="IPR011992">
    <property type="entry name" value="EF-hand-dom_pair"/>
</dbReference>
<keyword evidence="5" id="KW-1185">Reference proteome</keyword>
<evidence type="ECO:0000313" key="5">
    <source>
        <dbReference type="Proteomes" id="UP000612055"/>
    </source>
</evidence>
<dbReference type="PROSITE" id="PS00018">
    <property type="entry name" value="EF_HAND_1"/>
    <property type="match status" value="1"/>
</dbReference>
<dbReference type="OrthoDB" id="8785703at2759"/>
<dbReference type="InterPro" id="IPR002048">
    <property type="entry name" value="EF_hand_dom"/>
</dbReference>
<evidence type="ECO:0000256" key="2">
    <source>
        <dbReference type="SAM" id="MobiDB-lite"/>
    </source>
</evidence>
<name>A0A835XST9_9CHLO</name>
<dbReference type="SUPFAM" id="SSF47473">
    <property type="entry name" value="EF-hand"/>
    <property type="match status" value="1"/>
</dbReference>
<evidence type="ECO:0000259" key="3">
    <source>
        <dbReference type="PROSITE" id="PS50222"/>
    </source>
</evidence>
<feature type="compositionally biased region" description="Low complexity" evidence="2">
    <location>
        <begin position="187"/>
        <end position="210"/>
    </location>
</feature>
<dbReference type="SMART" id="SM00054">
    <property type="entry name" value="EFh"/>
    <property type="match status" value="2"/>
</dbReference>
<dbReference type="AlphaFoldDB" id="A0A835XST9"/>
<dbReference type="InterPro" id="IPR011009">
    <property type="entry name" value="Kinase-like_dom_sf"/>
</dbReference>
<protein>
    <recommendedName>
        <fullName evidence="3">EF-hand domain-containing protein</fullName>
    </recommendedName>
</protein>
<evidence type="ECO:0000313" key="4">
    <source>
        <dbReference type="EMBL" id="KAG2489022.1"/>
    </source>
</evidence>
<dbReference type="GO" id="GO:0005509">
    <property type="term" value="F:calcium ion binding"/>
    <property type="evidence" value="ECO:0007669"/>
    <property type="project" value="InterPro"/>
</dbReference>
<dbReference type="EMBL" id="JAEHOE010000077">
    <property type="protein sequence ID" value="KAG2489022.1"/>
    <property type="molecule type" value="Genomic_DNA"/>
</dbReference>
<dbReference type="Proteomes" id="UP000612055">
    <property type="component" value="Unassembled WGS sequence"/>
</dbReference>
<sequence>MNAYQEFSAKEKKDLMRMFKLGDRSGDNAWSLKELKQFMANTDEGEELEEFLESFGPDRAGRLRDLWGLVDANGDGSLGFYEVVTLVYLSRLDMTFCYHCEEPIFDDALWACRTCCMRGVEDGVQCDEDWPAVCLSCYELELLEGGSPACRNSPSHALEGAAHDPFVDLTESPLFLELEQAMQRSYSAPAAPPRTAAPAASVTPPSAEGRSSGGSPGVPSAWSFEVALKRLKSGGRPEELTRECEFMRSLPPHEHVVPLYGITTEAATRQPWLVMAWYPLDLHRMFGWQVDGATGPAAEKSVRNLTPSRALDLAWELALICWIGGGGLAANTEVLQGRMEGL</sequence>
<proteinExistence type="predicted"/>
<dbReference type="Gene3D" id="3.30.200.20">
    <property type="entry name" value="Phosphorylase Kinase, domain 1"/>
    <property type="match status" value="1"/>
</dbReference>
<dbReference type="InterPro" id="IPR018247">
    <property type="entry name" value="EF_Hand_1_Ca_BS"/>
</dbReference>
<dbReference type="SUPFAM" id="SSF56112">
    <property type="entry name" value="Protein kinase-like (PK-like)"/>
    <property type="match status" value="1"/>
</dbReference>
<organism evidence="4 5">
    <name type="scientific">Edaphochlamys debaryana</name>
    <dbReference type="NCBI Taxonomy" id="47281"/>
    <lineage>
        <taxon>Eukaryota</taxon>
        <taxon>Viridiplantae</taxon>
        <taxon>Chlorophyta</taxon>
        <taxon>core chlorophytes</taxon>
        <taxon>Chlorophyceae</taxon>
        <taxon>CS clade</taxon>
        <taxon>Chlamydomonadales</taxon>
        <taxon>Chlamydomonadales incertae sedis</taxon>
        <taxon>Edaphochlamys</taxon>
    </lineage>
</organism>
<accession>A0A835XST9</accession>
<gene>
    <name evidence="4" type="ORF">HYH03_012460</name>
</gene>
<dbReference type="Gene3D" id="1.10.238.10">
    <property type="entry name" value="EF-hand"/>
    <property type="match status" value="1"/>
</dbReference>
<feature type="domain" description="EF-hand" evidence="3">
    <location>
        <begin position="58"/>
        <end position="93"/>
    </location>
</feature>
<evidence type="ECO:0000256" key="1">
    <source>
        <dbReference type="ARBA" id="ARBA00022837"/>
    </source>
</evidence>
<dbReference type="PROSITE" id="PS50222">
    <property type="entry name" value="EF_HAND_2"/>
    <property type="match status" value="2"/>
</dbReference>